<feature type="compositionally biased region" description="Basic and acidic residues" evidence="1">
    <location>
        <begin position="10"/>
        <end position="22"/>
    </location>
</feature>
<sequence>MSKSISSESYEGHESRKKSGERGAGDEFAFWVCSGGYVDDTRFATKAWKRVADAFIDERVASGTMIIHGGKDISYGAAKA</sequence>
<keyword evidence="3" id="KW-1185">Reference proteome</keyword>
<reference evidence="3" key="1">
    <citation type="journal article" date="2023" name="Commun. Biol.">
        <title>Genome analysis of Parmales, the sister group of diatoms, reveals the evolutionary specialization of diatoms from phago-mixotrophs to photoautotrophs.</title>
        <authorList>
            <person name="Ban H."/>
            <person name="Sato S."/>
            <person name="Yoshikawa S."/>
            <person name="Yamada K."/>
            <person name="Nakamura Y."/>
            <person name="Ichinomiya M."/>
            <person name="Sato N."/>
            <person name="Blanc-Mathieu R."/>
            <person name="Endo H."/>
            <person name="Kuwata A."/>
            <person name="Ogata H."/>
        </authorList>
    </citation>
    <scope>NUCLEOTIDE SEQUENCE [LARGE SCALE GENOMIC DNA]</scope>
    <source>
        <strain evidence="3">NIES 3700</strain>
    </source>
</reference>
<organism evidence="2 3">
    <name type="scientific">Triparma laevis f. longispina</name>
    <dbReference type="NCBI Taxonomy" id="1714387"/>
    <lineage>
        <taxon>Eukaryota</taxon>
        <taxon>Sar</taxon>
        <taxon>Stramenopiles</taxon>
        <taxon>Ochrophyta</taxon>
        <taxon>Bolidophyceae</taxon>
        <taxon>Parmales</taxon>
        <taxon>Triparmaceae</taxon>
        <taxon>Triparma</taxon>
    </lineage>
</organism>
<name>A0A9W6ZDF5_9STRA</name>
<evidence type="ECO:0000256" key="1">
    <source>
        <dbReference type="SAM" id="MobiDB-lite"/>
    </source>
</evidence>
<accession>A0A9W6ZDF5</accession>
<feature type="region of interest" description="Disordered" evidence="1">
    <location>
        <begin position="1"/>
        <end position="22"/>
    </location>
</feature>
<evidence type="ECO:0000313" key="3">
    <source>
        <dbReference type="Proteomes" id="UP001165122"/>
    </source>
</evidence>
<comment type="caution">
    <text evidence="2">The sequence shown here is derived from an EMBL/GenBank/DDBJ whole genome shotgun (WGS) entry which is preliminary data.</text>
</comment>
<dbReference type="Proteomes" id="UP001165122">
    <property type="component" value="Unassembled WGS sequence"/>
</dbReference>
<dbReference type="AlphaFoldDB" id="A0A9W6ZDF5"/>
<evidence type="ECO:0000313" key="2">
    <source>
        <dbReference type="EMBL" id="GMH52377.1"/>
    </source>
</evidence>
<proteinExistence type="predicted"/>
<protein>
    <submittedName>
        <fullName evidence="2">Uncharacterized protein</fullName>
    </submittedName>
</protein>
<gene>
    <name evidence="2" type="ORF">TrLO_g4402</name>
</gene>
<dbReference type="EMBL" id="BRXW01000417">
    <property type="protein sequence ID" value="GMH52377.1"/>
    <property type="molecule type" value="Genomic_DNA"/>
</dbReference>